<evidence type="ECO:0008006" key="3">
    <source>
        <dbReference type="Google" id="ProtNLM"/>
    </source>
</evidence>
<sequence>MDIQAEKLELMELLLQTDSKSILEKLRNVFKSEKIEIESLLTDEQWAIVAEERMQYLLGEGENYSWDEAKKIIRSK</sequence>
<keyword evidence="2" id="KW-1185">Reference proteome</keyword>
<dbReference type="Proteomes" id="UP000236738">
    <property type="component" value="Unassembled WGS sequence"/>
</dbReference>
<protein>
    <recommendedName>
        <fullName evidence="3">Addiction module component</fullName>
    </recommendedName>
</protein>
<name>A0A1H5T289_9FLAO</name>
<organism evidence="1 2">
    <name type="scientific">Halpernia humi</name>
    <dbReference type="NCBI Taxonomy" id="493375"/>
    <lineage>
        <taxon>Bacteria</taxon>
        <taxon>Pseudomonadati</taxon>
        <taxon>Bacteroidota</taxon>
        <taxon>Flavobacteriia</taxon>
        <taxon>Flavobacteriales</taxon>
        <taxon>Weeksellaceae</taxon>
        <taxon>Chryseobacterium group</taxon>
        <taxon>Halpernia</taxon>
    </lineage>
</organism>
<gene>
    <name evidence="1" type="ORF">SAMN05421847_0340</name>
</gene>
<reference evidence="2" key="1">
    <citation type="submission" date="2016-10" db="EMBL/GenBank/DDBJ databases">
        <authorList>
            <person name="Varghese N."/>
            <person name="Submissions S."/>
        </authorList>
    </citation>
    <scope>NUCLEOTIDE SEQUENCE [LARGE SCALE GENOMIC DNA]</scope>
    <source>
        <strain evidence="2">DSM 21580</strain>
    </source>
</reference>
<dbReference type="AlphaFoldDB" id="A0A1H5T289"/>
<dbReference type="RefSeq" id="WP_103912379.1">
    <property type="nucleotide sequence ID" value="NZ_FNUS01000001.1"/>
</dbReference>
<dbReference type="OrthoDB" id="770454at2"/>
<proteinExistence type="predicted"/>
<dbReference type="EMBL" id="FNUS01000001">
    <property type="protein sequence ID" value="SEF56885.1"/>
    <property type="molecule type" value="Genomic_DNA"/>
</dbReference>
<accession>A0A1H5T289</accession>
<evidence type="ECO:0000313" key="1">
    <source>
        <dbReference type="EMBL" id="SEF56885.1"/>
    </source>
</evidence>
<evidence type="ECO:0000313" key="2">
    <source>
        <dbReference type="Proteomes" id="UP000236738"/>
    </source>
</evidence>